<keyword evidence="3" id="KW-1185">Reference proteome</keyword>
<name>A0A2P5FEN6_TREOI</name>
<dbReference type="EMBL" id="JXTC01000039">
    <property type="protein sequence ID" value="PON96252.1"/>
    <property type="molecule type" value="Genomic_DNA"/>
</dbReference>
<evidence type="ECO:0000313" key="3">
    <source>
        <dbReference type="Proteomes" id="UP000237000"/>
    </source>
</evidence>
<dbReference type="Gene3D" id="1.10.510.10">
    <property type="entry name" value="Transferase(Phosphotransferase) domain 1"/>
    <property type="match status" value="1"/>
</dbReference>
<dbReference type="STRING" id="63057.A0A2P5FEN6"/>
<evidence type="ECO:0000259" key="1">
    <source>
        <dbReference type="PROSITE" id="PS50011"/>
    </source>
</evidence>
<dbReference type="InterPro" id="IPR001245">
    <property type="entry name" value="Ser-Thr/Tyr_kinase_cat_dom"/>
</dbReference>
<keyword evidence="2" id="KW-0808">Transferase</keyword>
<dbReference type="SUPFAM" id="SSF56112">
    <property type="entry name" value="Protein kinase-like (PK-like)"/>
    <property type="match status" value="1"/>
</dbReference>
<dbReference type="AlphaFoldDB" id="A0A2P5FEN6"/>
<dbReference type="OrthoDB" id="1725390at2759"/>
<dbReference type="InParanoid" id="A0A2P5FEN6"/>
<dbReference type="InterPro" id="IPR011009">
    <property type="entry name" value="Kinase-like_dom_sf"/>
</dbReference>
<dbReference type="GO" id="GO:0004672">
    <property type="term" value="F:protein kinase activity"/>
    <property type="evidence" value="ECO:0007669"/>
    <property type="project" value="InterPro"/>
</dbReference>
<evidence type="ECO:0000313" key="2">
    <source>
        <dbReference type="EMBL" id="PON96252.1"/>
    </source>
</evidence>
<feature type="domain" description="Protein kinase" evidence="1">
    <location>
        <begin position="1"/>
        <end position="115"/>
    </location>
</feature>
<sequence>MPPEYEEGFTVATVKGDVYSFGVLMLEVATGKRPESTVDLNGESMSFLDWARVMVAQNGERDMLDANIWVWARRKGLEEARVKEYFRIALMCAEVSQKKRPAMRDVVELLAQNFT</sequence>
<comment type="caution">
    <text evidence="2">The sequence shown here is derived from an EMBL/GenBank/DDBJ whole genome shotgun (WGS) entry which is preliminary data.</text>
</comment>
<dbReference type="Pfam" id="PF07714">
    <property type="entry name" value="PK_Tyr_Ser-Thr"/>
    <property type="match status" value="1"/>
</dbReference>
<dbReference type="InterPro" id="IPR051564">
    <property type="entry name" value="LRR_receptor-like_kinase"/>
</dbReference>
<gene>
    <name evidence="2" type="ORF">TorRG33x02_078410</name>
</gene>
<dbReference type="PROSITE" id="PS50011">
    <property type="entry name" value="PROTEIN_KINASE_DOM"/>
    <property type="match status" value="1"/>
</dbReference>
<dbReference type="Proteomes" id="UP000237000">
    <property type="component" value="Unassembled WGS sequence"/>
</dbReference>
<protein>
    <submittedName>
        <fullName evidence="2">Tyrosine-protein kinase</fullName>
    </submittedName>
</protein>
<keyword evidence="2" id="KW-0418">Kinase</keyword>
<accession>A0A2P5FEN6</accession>
<reference evidence="3" key="1">
    <citation type="submission" date="2016-06" db="EMBL/GenBank/DDBJ databases">
        <title>Parallel loss of symbiosis genes in relatives of nitrogen-fixing non-legume Parasponia.</title>
        <authorList>
            <person name="Van Velzen R."/>
            <person name="Holmer R."/>
            <person name="Bu F."/>
            <person name="Rutten L."/>
            <person name="Van Zeijl A."/>
            <person name="Liu W."/>
            <person name="Santuari L."/>
            <person name="Cao Q."/>
            <person name="Sharma T."/>
            <person name="Shen D."/>
            <person name="Roswanjaya Y."/>
            <person name="Wardhani T."/>
            <person name="Kalhor M.S."/>
            <person name="Jansen J."/>
            <person name="Van den Hoogen J."/>
            <person name="Gungor B."/>
            <person name="Hartog M."/>
            <person name="Hontelez J."/>
            <person name="Verver J."/>
            <person name="Yang W.-C."/>
            <person name="Schijlen E."/>
            <person name="Repin R."/>
            <person name="Schilthuizen M."/>
            <person name="Schranz E."/>
            <person name="Heidstra R."/>
            <person name="Miyata K."/>
            <person name="Fedorova E."/>
            <person name="Kohlen W."/>
            <person name="Bisseling T."/>
            <person name="Smit S."/>
            <person name="Geurts R."/>
        </authorList>
    </citation>
    <scope>NUCLEOTIDE SEQUENCE [LARGE SCALE GENOMIC DNA]</scope>
    <source>
        <strain evidence="3">cv. RG33-2</strain>
    </source>
</reference>
<dbReference type="GO" id="GO:0016020">
    <property type="term" value="C:membrane"/>
    <property type="evidence" value="ECO:0007669"/>
    <property type="project" value="TreeGrafter"/>
</dbReference>
<proteinExistence type="predicted"/>
<dbReference type="PANTHER" id="PTHR48055:SF40">
    <property type="entry name" value="LEUCINE-RICH REPEAT RECEPTOR PROTEIN KINASE EMS1"/>
    <property type="match status" value="1"/>
</dbReference>
<organism evidence="2 3">
    <name type="scientific">Trema orientale</name>
    <name type="common">Charcoal tree</name>
    <name type="synonym">Celtis orientalis</name>
    <dbReference type="NCBI Taxonomy" id="63057"/>
    <lineage>
        <taxon>Eukaryota</taxon>
        <taxon>Viridiplantae</taxon>
        <taxon>Streptophyta</taxon>
        <taxon>Embryophyta</taxon>
        <taxon>Tracheophyta</taxon>
        <taxon>Spermatophyta</taxon>
        <taxon>Magnoliopsida</taxon>
        <taxon>eudicotyledons</taxon>
        <taxon>Gunneridae</taxon>
        <taxon>Pentapetalae</taxon>
        <taxon>rosids</taxon>
        <taxon>fabids</taxon>
        <taxon>Rosales</taxon>
        <taxon>Cannabaceae</taxon>
        <taxon>Trema</taxon>
    </lineage>
</organism>
<dbReference type="GO" id="GO:0005524">
    <property type="term" value="F:ATP binding"/>
    <property type="evidence" value="ECO:0007669"/>
    <property type="project" value="InterPro"/>
</dbReference>
<dbReference type="InterPro" id="IPR000719">
    <property type="entry name" value="Prot_kinase_dom"/>
</dbReference>
<dbReference type="PANTHER" id="PTHR48055">
    <property type="entry name" value="LEUCINE-RICH REPEAT RECEPTOR PROTEIN KINASE EMS1"/>
    <property type="match status" value="1"/>
</dbReference>